<keyword evidence="1" id="KW-1133">Transmembrane helix</keyword>
<sequence length="170" mass="18390">MALNPVHILVSPNRFVLQTIGQPPFQVQRDNLDTVIFLKICCSCFLDNGSAETGAGNVTLEISSRCSGPWHAGIAPAVLFIPLVPSGVCICPRGATNCRHLFAHPSLGVCFDERLIFRPVCEEDLPFDPASSRLWSGLFLIVGFLVAGVFVGIVIKAYLRSRGSLPNVPK</sequence>
<keyword evidence="3" id="KW-1185">Reference proteome</keyword>
<evidence type="ECO:0000313" key="3">
    <source>
        <dbReference type="Proteomes" id="UP000281553"/>
    </source>
</evidence>
<evidence type="ECO:0000313" key="2">
    <source>
        <dbReference type="EMBL" id="VDN11807.1"/>
    </source>
</evidence>
<dbReference type="AlphaFoldDB" id="A0A3P7LIS6"/>
<protein>
    <submittedName>
        <fullName evidence="2">Uncharacterized protein</fullName>
    </submittedName>
</protein>
<keyword evidence="1" id="KW-0812">Transmembrane</keyword>
<organism evidence="2 3">
    <name type="scientific">Dibothriocephalus latus</name>
    <name type="common">Fish tapeworm</name>
    <name type="synonym">Diphyllobothrium latum</name>
    <dbReference type="NCBI Taxonomy" id="60516"/>
    <lineage>
        <taxon>Eukaryota</taxon>
        <taxon>Metazoa</taxon>
        <taxon>Spiralia</taxon>
        <taxon>Lophotrochozoa</taxon>
        <taxon>Platyhelminthes</taxon>
        <taxon>Cestoda</taxon>
        <taxon>Eucestoda</taxon>
        <taxon>Diphyllobothriidea</taxon>
        <taxon>Diphyllobothriidae</taxon>
        <taxon>Dibothriocephalus</taxon>
    </lineage>
</organism>
<proteinExistence type="predicted"/>
<accession>A0A3P7LIS6</accession>
<evidence type="ECO:0000256" key="1">
    <source>
        <dbReference type="SAM" id="Phobius"/>
    </source>
</evidence>
<name>A0A3P7LIS6_DIBLA</name>
<keyword evidence="1" id="KW-0472">Membrane</keyword>
<dbReference type="Proteomes" id="UP000281553">
    <property type="component" value="Unassembled WGS sequence"/>
</dbReference>
<feature type="transmembrane region" description="Helical" evidence="1">
    <location>
        <begin position="134"/>
        <end position="155"/>
    </location>
</feature>
<gene>
    <name evidence="2" type="ORF">DILT_LOCUS7638</name>
</gene>
<dbReference type="EMBL" id="UYRU01052311">
    <property type="protein sequence ID" value="VDN11807.1"/>
    <property type="molecule type" value="Genomic_DNA"/>
</dbReference>
<reference evidence="2 3" key="1">
    <citation type="submission" date="2018-11" db="EMBL/GenBank/DDBJ databases">
        <authorList>
            <consortium name="Pathogen Informatics"/>
        </authorList>
    </citation>
    <scope>NUCLEOTIDE SEQUENCE [LARGE SCALE GENOMIC DNA]</scope>
</reference>